<keyword evidence="3" id="KW-1185">Reference proteome</keyword>
<evidence type="ECO:0000256" key="1">
    <source>
        <dbReference type="SAM" id="MobiDB-lite"/>
    </source>
</evidence>
<dbReference type="EMBL" id="LGRX02000811">
    <property type="protein sequence ID" value="KAK3287515.1"/>
    <property type="molecule type" value="Genomic_DNA"/>
</dbReference>
<gene>
    <name evidence="2" type="ORF">CYMTET_4981</name>
</gene>
<evidence type="ECO:0000313" key="2">
    <source>
        <dbReference type="EMBL" id="KAK3287515.1"/>
    </source>
</evidence>
<name>A0AAE0H045_9CHLO</name>
<dbReference type="Proteomes" id="UP001190700">
    <property type="component" value="Unassembled WGS sequence"/>
</dbReference>
<sequence length="183" mass="20123">MPQTVERLRQGRGETREPLVERLRQGRGETREPLVERLRQGRGETREPLVEGAAREKLFSQVKFSDLSISAFDDTDFTLDFLEKFRSQMAAKAGVDIDKTEVVGLGAASVVVASKVYRDPCPTYPLNRSLLSTHIDVSIDNDWLQMTGGHCVAASDAITLCFVMSRNTRAEAGAALVGVADPL</sequence>
<protein>
    <submittedName>
        <fullName evidence="2">Uncharacterized protein</fullName>
    </submittedName>
</protein>
<reference evidence="2 3" key="1">
    <citation type="journal article" date="2015" name="Genome Biol. Evol.">
        <title>Comparative Genomics of a Bacterivorous Green Alga Reveals Evolutionary Causalities and Consequences of Phago-Mixotrophic Mode of Nutrition.</title>
        <authorList>
            <person name="Burns J.A."/>
            <person name="Paasch A."/>
            <person name="Narechania A."/>
            <person name="Kim E."/>
        </authorList>
    </citation>
    <scope>NUCLEOTIDE SEQUENCE [LARGE SCALE GENOMIC DNA]</scope>
    <source>
        <strain evidence="2 3">PLY_AMNH</strain>
    </source>
</reference>
<evidence type="ECO:0000313" key="3">
    <source>
        <dbReference type="Proteomes" id="UP001190700"/>
    </source>
</evidence>
<accession>A0AAE0H045</accession>
<proteinExistence type="predicted"/>
<feature type="region of interest" description="Disordered" evidence="1">
    <location>
        <begin position="1"/>
        <end position="33"/>
    </location>
</feature>
<comment type="caution">
    <text evidence="2">The sequence shown here is derived from an EMBL/GenBank/DDBJ whole genome shotgun (WGS) entry which is preliminary data.</text>
</comment>
<organism evidence="2 3">
    <name type="scientific">Cymbomonas tetramitiformis</name>
    <dbReference type="NCBI Taxonomy" id="36881"/>
    <lineage>
        <taxon>Eukaryota</taxon>
        <taxon>Viridiplantae</taxon>
        <taxon>Chlorophyta</taxon>
        <taxon>Pyramimonadophyceae</taxon>
        <taxon>Pyramimonadales</taxon>
        <taxon>Pyramimonadaceae</taxon>
        <taxon>Cymbomonas</taxon>
    </lineage>
</organism>
<dbReference type="AlphaFoldDB" id="A0AAE0H045"/>